<protein>
    <submittedName>
        <fullName evidence="1">Uncharacterized protein</fullName>
    </submittedName>
</protein>
<dbReference type="AlphaFoldDB" id="A0A8X6MM43"/>
<organism evidence="1 2">
    <name type="scientific">Nephila pilipes</name>
    <name type="common">Giant wood spider</name>
    <name type="synonym">Nephila maculata</name>
    <dbReference type="NCBI Taxonomy" id="299642"/>
    <lineage>
        <taxon>Eukaryota</taxon>
        <taxon>Metazoa</taxon>
        <taxon>Ecdysozoa</taxon>
        <taxon>Arthropoda</taxon>
        <taxon>Chelicerata</taxon>
        <taxon>Arachnida</taxon>
        <taxon>Araneae</taxon>
        <taxon>Araneomorphae</taxon>
        <taxon>Entelegynae</taxon>
        <taxon>Araneoidea</taxon>
        <taxon>Nephilidae</taxon>
        <taxon>Nephila</taxon>
    </lineage>
</organism>
<name>A0A8X6MM43_NEPPI</name>
<sequence>MSLKTFLVGGGRSAQRSPVTVRQPVGIGARGGDFVPPEVPRCGELVKQSKIAAVQQRSWRVHLALEEFIYHAL</sequence>
<gene>
    <name evidence="1" type="ORF">NPIL_236781</name>
</gene>
<keyword evidence="2" id="KW-1185">Reference proteome</keyword>
<accession>A0A8X6MM43</accession>
<evidence type="ECO:0000313" key="1">
    <source>
        <dbReference type="EMBL" id="GFS65630.1"/>
    </source>
</evidence>
<proteinExistence type="predicted"/>
<dbReference type="Proteomes" id="UP000887013">
    <property type="component" value="Unassembled WGS sequence"/>
</dbReference>
<dbReference type="EMBL" id="BMAW01048383">
    <property type="protein sequence ID" value="GFS65630.1"/>
    <property type="molecule type" value="Genomic_DNA"/>
</dbReference>
<evidence type="ECO:0000313" key="2">
    <source>
        <dbReference type="Proteomes" id="UP000887013"/>
    </source>
</evidence>
<comment type="caution">
    <text evidence="1">The sequence shown here is derived from an EMBL/GenBank/DDBJ whole genome shotgun (WGS) entry which is preliminary data.</text>
</comment>
<reference evidence="1" key="1">
    <citation type="submission" date="2020-08" db="EMBL/GenBank/DDBJ databases">
        <title>Multicomponent nature underlies the extraordinary mechanical properties of spider dragline silk.</title>
        <authorList>
            <person name="Kono N."/>
            <person name="Nakamura H."/>
            <person name="Mori M."/>
            <person name="Yoshida Y."/>
            <person name="Ohtoshi R."/>
            <person name="Malay A.D."/>
            <person name="Moran D.A.P."/>
            <person name="Tomita M."/>
            <person name="Numata K."/>
            <person name="Arakawa K."/>
        </authorList>
    </citation>
    <scope>NUCLEOTIDE SEQUENCE</scope>
</reference>